<evidence type="ECO:0000313" key="2">
    <source>
        <dbReference type="Proteomes" id="UP001431209"/>
    </source>
</evidence>
<organism evidence="1 2">
    <name type="scientific">Acrasis kona</name>
    <dbReference type="NCBI Taxonomy" id="1008807"/>
    <lineage>
        <taxon>Eukaryota</taxon>
        <taxon>Discoba</taxon>
        <taxon>Heterolobosea</taxon>
        <taxon>Tetramitia</taxon>
        <taxon>Eutetramitia</taxon>
        <taxon>Acrasidae</taxon>
        <taxon>Acrasis</taxon>
    </lineage>
</organism>
<proteinExistence type="predicted"/>
<protein>
    <submittedName>
        <fullName evidence="1">Uncharacterized protein</fullName>
    </submittedName>
</protein>
<keyword evidence="2" id="KW-1185">Reference proteome</keyword>
<evidence type="ECO:0000313" key="1">
    <source>
        <dbReference type="EMBL" id="KAL0477761.1"/>
    </source>
</evidence>
<accession>A0AAW2YJU3</accession>
<comment type="caution">
    <text evidence="1">The sequence shown here is derived from an EMBL/GenBank/DDBJ whole genome shotgun (WGS) entry which is preliminary data.</text>
</comment>
<gene>
    <name evidence="1" type="ORF">AKO1_013883</name>
</gene>
<dbReference type="Proteomes" id="UP001431209">
    <property type="component" value="Unassembled WGS sequence"/>
</dbReference>
<name>A0AAW2YJU3_9EUKA</name>
<reference evidence="1 2" key="1">
    <citation type="submission" date="2024-03" db="EMBL/GenBank/DDBJ databases">
        <title>The Acrasis kona genome and developmental transcriptomes reveal deep origins of eukaryotic multicellular pathways.</title>
        <authorList>
            <person name="Sheikh S."/>
            <person name="Fu C.-J."/>
            <person name="Brown M.W."/>
            <person name="Baldauf S.L."/>
        </authorList>
    </citation>
    <scope>NUCLEOTIDE SEQUENCE [LARGE SCALE GENOMIC DNA]</scope>
    <source>
        <strain evidence="1 2">ATCC MYA-3509</strain>
    </source>
</reference>
<dbReference type="EMBL" id="JAOPGA020000236">
    <property type="protein sequence ID" value="KAL0477761.1"/>
    <property type="molecule type" value="Genomic_DNA"/>
</dbReference>
<sequence>MITDAIKQPQECYLLFKQTISYAKCHEVLNSVPNSLQIIKDNSNLNVEQFGKFVSDSSTILMIIYELVMNQNIMNIDYTNTFISIDPTTQDREDKLIIKLLIYYSLMHQNKFINKLFECDIDRTKELCSQDTSNCQEDFIMEFFKLITRSKADSVILDVFFCELIHTFQYLVAGGSDFGSNSLLVQRTIFWILSIYDVNHGPVRNCLNRILKSLTVLHITDSHKSMIREGIETVIAEMINQNPKHHIANMISDTCKCLALHSEDVRGSPRSTTTIYN</sequence>
<dbReference type="AlphaFoldDB" id="A0AAW2YJU3"/>